<keyword evidence="5 9" id="KW-0067">ATP-binding</keyword>
<dbReference type="InterPro" id="IPR007695">
    <property type="entry name" value="DNA_mismatch_repair_MutS-lik_N"/>
</dbReference>
<dbReference type="SMART" id="SM00534">
    <property type="entry name" value="MUTSac"/>
    <property type="match status" value="1"/>
</dbReference>
<dbReference type="RefSeq" id="WP_221180103.1">
    <property type="nucleotide sequence ID" value="NZ_AYKG01000006.1"/>
</dbReference>
<dbReference type="InterPro" id="IPR027417">
    <property type="entry name" value="P-loop_NTPase"/>
</dbReference>
<protein>
    <recommendedName>
        <fullName evidence="2 9">DNA mismatch repair protein MutS</fullName>
    </recommendedName>
</protein>
<keyword evidence="6 9" id="KW-0238">DNA-binding</keyword>
<dbReference type="Gene3D" id="6.10.140.430">
    <property type="match status" value="1"/>
</dbReference>
<gene>
    <name evidence="9" type="primary">mutS</name>
    <name evidence="13" type="ORF">SAJA_03315</name>
</gene>
<sequence length="870" mass="94337">MHETAPPARHAHHTPMMRQYLAIKDGYPNMLMFYRMGDFYELFFEDAERAADILDITLTARGESGGARIPMAGVPYHSAESYLARLIARGESVAICEQMEAPGATKGPVKRQVVRVVTPGTVTDDALMDARRANFIVAVAPAKRAIGIATLELARGDLAVTEVVDEAALHSELARLAPREILVADDSSLVFEAGDTARTERPAWLFDAISARRKLTQFFGVAQLDGFGCGDMPRAIAAAGALVDYVEATQHAALAHIASMRTYAITDTLILDAATRRNLEIERSATGDARHSLVGLLDRCATAMGARALRRWLAEPTRDFNTLRHRHQAIETLAGGAYESIADKLRSMVDVERIATRIALGSARPRDLSGLAAALAGLPGIKTELARLDAPLLAGIDTALDPASDLAGLLARAIVAAPPVVVRDGGVIATGYDDTLDELRELSANANGYLADLEKRERARTGVETLKVGYNRVHGYYIEMGRAHSEKAPLDYQRRQTLKAVERYITPELKSFEDKVLSARERALAREKQLYADLVAELATHLSRLQSIADGLARLDVLAGLARCAVDYGWVAPELTETPGIRITGGRHPVVERFSDSPFVANDTTLDDDTRLWLITGPNMGGKSTYMRQTALIVLMAHIGSFVPAQAAIIGPLDRVFTRIGAGDDLSAGQSTFMVEMSETAQILHHATERSLVLLDEIGRGTSTYDGLALARAVAERLAEHNRAYTLFATHYFELTRLAADWPASNNAHFEVADYASGGEQKLVFLHAIRPGPASRSFGLQVAELAGVPKKVVRAAKKHLAELEQAAPETTSPQLGLFEAPSPAPEPAEPEPDVLRERLSTLDCDALSPRDALSMLYELKGLLVSHDTDP</sequence>
<dbReference type="GO" id="GO:0006298">
    <property type="term" value="P:mismatch repair"/>
    <property type="evidence" value="ECO:0007669"/>
    <property type="project" value="UniProtKB-UniRule"/>
</dbReference>
<dbReference type="Pfam" id="PF05192">
    <property type="entry name" value="MutS_III"/>
    <property type="match status" value="1"/>
</dbReference>
<dbReference type="InterPro" id="IPR036678">
    <property type="entry name" value="MutS_con_dom_sf"/>
</dbReference>
<evidence type="ECO:0000256" key="8">
    <source>
        <dbReference type="ARBA" id="ARBA00024647"/>
    </source>
</evidence>
<evidence type="ECO:0000256" key="5">
    <source>
        <dbReference type="ARBA" id="ARBA00022840"/>
    </source>
</evidence>
<comment type="function">
    <text evidence="8 9">This protein is involved in the repair of mismatches in DNA. It is possible that it carries out the mismatch recognition step. This protein has a weak ATPase activity.</text>
</comment>
<dbReference type="InterPro" id="IPR007860">
    <property type="entry name" value="DNA_mmatch_repair_MutS_con_dom"/>
</dbReference>
<dbReference type="PIRSF" id="PIRSF037677">
    <property type="entry name" value="DNA_mis_repair_Msh6"/>
    <property type="match status" value="1"/>
</dbReference>
<comment type="caution">
    <text evidence="13">The sequence shown here is derived from an EMBL/GenBank/DDBJ whole genome shotgun (WGS) entry which is preliminary data.</text>
</comment>
<evidence type="ECO:0000256" key="6">
    <source>
        <dbReference type="ARBA" id="ARBA00023125"/>
    </source>
</evidence>
<evidence type="ECO:0000256" key="9">
    <source>
        <dbReference type="HAMAP-Rule" id="MF_00096"/>
    </source>
</evidence>
<evidence type="ECO:0000256" key="7">
    <source>
        <dbReference type="ARBA" id="ARBA00023204"/>
    </source>
</evidence>
<dbReference type="FunFam" id="3.40.1170.10:FF:000001">
    <property type="entry name" value="DNA mismatch repair protein MutS"/>
    <property type="match status" value="1"/>
</dbReference>
<proteinExistence type="inferred from homology"/>
<keyword evidence="3 9" id="KW-0547">Nucleotide-binding</keyword>
<dbReference type="FunCoup" id="A0A423Q023">
    <property type="interactions" value="485"/>
</dbReference>
<dbReference type="GO" id="GO:0003684">
    <property type="term" value="F:damaged DNA binding"/>
    <property type="evidence" value="ECO:0007669"/>
    <property type="project" value="UniProtKB-UniRule"/>
</dbReference>
<dbReference type="SUPFAM" id="SSF53150">
    <property type="entry name" value="DNA repair protein MutS, domain II"/>
    <property type="match status" value="1"/>
</dbReference>
<dbReference type="HAMAP" id="MF_00096">
    <property type="entry name" value="MutS"/>
    <property type="match status" value="1"/>
</dbReference>
<feature type="domain" description="DNA mismatch repair proteins mutS family" evidence="12">
    <location>
        <begin position="691"/>
        <end position="707"/>
    </location>
</feature>
<dbReference type="InterPro" id="IPR036187">
    <property type="entry name" value="DNA_mismatch_repair_MutS_sf"/>
</dbReference>
<dbReference type="InterPro" id="IPR005748">
    <property type="entry name" value="DNA_mismatch_repair_MutS"/>
</dbReference>
<evidence type="ECO:0000256" key="11">
    <source>
        <dbReference type="SAM" id="MobiDB-lite"/>
    </source>
</evidence>
<keyword evidence="14" id="KW-1185">Reference proteome</keyword>
<dbReference type="FunFam" id="3.40.50.300:FF:000870">
    <property type="entry name" value="MutS protein homolog 4"/>
    <property type="match status" value="1"/>
</dbReference>
<dbReference type="SMART" id="SM00533">
    <property type="entry name" value="MUTSd"/>
    <property type="match status" value="1"/>
</dbReference>
<dbReference type="NCBIfam" id="NF003810">
    <property type="entry name" value="PRK05399.1"/>
    <property type="match status" value="1"/>
</dbReference>
<dbReference type="Pfam" id="PF05188">
    <property type="entry name" value="MutS_II"/>
    <property type="match status" value="1"/>
</dbReference>
<dbReference type="Gene3D" id="3.30.420.110">
    <property type="entry name" value="MutS, connector domain"/>
    <property type="match status" value="1"/>
</dbReference>
<evidence type="ECO:0000313" key="14">
    <source>
        <dbReference type="Proteomes" id="UP000285310"/>
    </source>
</evidence>
<evidence type="ECO:0000256" key="10">
    <source>
        <dbReference type="RuleBase" id="RU003756"/>
    </source>
</evidence>
<dbReference type="Proteomes" id="UP000285310">
    <property type="component" value="Unassembled WGS sequence"/>
</dbReference>
<dbReference type="GO" id="GO:0140664">
    <property type="term" value="F:ATP-dependent DNA damage sensor activity"/>
    <property type="evidence" value="ECO:0007669"/>
    <property type="project" value="InterPro"/>
</dbReference>
<dbReference type="SUPFAM" id="SSF55271">
    <property type="entry name" value="DNA repair protein MutS, domain I"/>
    <property type="match status" value="1"/>
</dbReference>
<dbReference type="Pfam" id="PF01624">
    <property type="entry name" value="MutS_I"/>
    <property type="match status" value="1"/>
</dbReference>
<feature type="region of interest" description="Disordered" evidence="11">
    <location>
        <begin position="805"/>
        <end position="833"/>
    </location>
</feature>
<dbReference type="Gene3D" id="3.40.1170.10">
    <property type="entry name" value="DNA repair protein MutS, domain I"/>
    <property type="match status" value="1"/>
</dbReference>
<name>A0A423Q023_9GAMM</name>
<keyword evidence="7 9" id="KW-0234">DNA repair</keyword>
<dbReference type="InterPro" id="IPR000432">
    <property type="entry name" value="DNA_mismatch_repair_MutS_C"/>
</dbReference>
<dbReference type="GO" id="GO:0005829">
    <property type="term" value="C:cytosol"/>
    <property type="evidence" value="ECO:0007669"/>
    <property type="project" value="TreeGrafter"/>
</dbReference>
<dbReference type="AlphaFoldDB" id="A0A423Q023"/>
<dbReference type="PANTHER" id="PTHR11361:SF34">
    <property type="entry name" value="DNA MISMATCH REPAIR PROTEIN MSH1, MITOCHONDRIAL"/>
    <property type="match status" value="1"/>
</dbReference>
<dbReference type="Pfam" id="PF05190">
    <property type="entry name" value="MutS_IV"/>
    <property type="match status" value="1"/>
</dbReference>
<dbReference type="GO" id="GO:0030983">
    <property type="term" value="F:mismatched DNA binding"/>
    <property type="evidence" value="ECO:0007669"/>
    <property type="project" value="InterPro"/>
</dbReference>
<dbReference type="InterPro" id="IPR007861">
    <property type="entry name" value="DNA_mismatch_repair_MutS_clamp"/>
</dbReference>
<accession>A0A423Q023</accession>
<organism evidence="13 14">
    <name type="scientific">Salinisphaera japonica YTM-1</name>
    <dbReference type="NCBI Taxonomy" id="1209778"/>
    <lineage>
        <taxon>Bacteria</taxon>
        <taxon>Pseudomonadati</taxon>
        <taxon>Pseudomonadota</taxon>
        <taxon>Gammaproteobacteria</taxon>
        <taxon>Salinisphaerales</taxon>
        <taxon>Salinisphaeraceae</taxon>
        <taxon>Salinisphaera</taxon>
    </lineage>
</organism>
<dbReference type="InterPro" id="IPR045076">
    <property type="entry name" value="MutS"/>
</dbReference>
<dbReference type="SUPFAM" id="SSF52540">
    <property type="entry name" value="P-loop containing nucleoside triphosphate hydrolases"/>
    <property type="match status" value="1"/>
</dbReference>
<comment type="similarity">
    <text evidence="1 9 10">Belongs to the DNA mismatch repair MutS family.</text>
</comment>
<keyword evidence="4 9" id="KW-0227">DNA damage</keyword>
<evidence type="ECO:0000256" key="1">
    <source>
        <dbReference type="ARBA" id="ARBA00006271"/>
    </source>
</evidence>
<dbReference type="Gene3D" id="3.40.50.300">
    <property type="entry name" value="P-loop containing nucleotide triphosphate hydrolases"/>
    <property type="match status" value="1"/>
</dbReference>
<reference evidence="13 14" key="1">
    <citation type="submission" date="2013-10" db="EMBL/GenBank/DDBJ databases">
        <title>Salinisphaera japonica YTM-1 Genome Sequencing.</title>
        <authorList>
            <person name="Lai Q."/>
            <person name="Li C."/>
            <person name="Shao Z."/>
        </authorList>
    </citation>
    <scope>NUCLEOTIDE SEQUENCE [LARGE SCALE GENOMIC DNA]</scope>
    <source>
        <strain evidence="13 14">YTM-1</strain>
    </source>
</reference>
<dbReference type="NCBIfam" id="TIGR01070">
    <property type="entry name" value="mutS1"/>
    <property type="match status" value="1"/>
</dbReference>
<feature type="binding site" evidence="9">
    <location>
        <begin position="617"/>
        <end position="624"/>
    </location>
    <ligand>
        <name>ATP</name>
        <dbReference type="ChEBI" id="CHEBI:30616"/>
    </ligand>
</feature>
<evidence type="ECO:0000256" key="3">
    <source>
        <dbReference type="ARBA" id="ARBA00022741"/>
    </source>
</evidence>
<dbReference type="CDD" id="cd03284">
    <property type="entry name" value="ABC_MutS1"/>
    <property type="match status" value="1"/>
</dbReference>
<dbReference type="EMBL" id="AYKG01000006">
    <property type="protein sequence ID" value="ROO31338.1"/>
    <property type="molecule type" value="Genomic_DNA"/>
</dbReference>
<dbReference type="GO" id="GO:0005524">
    <property type="term" value="F:ATP binding"/>
    <property type="evidence" value="ECO:0007669"/>
    <property type="project" value="UniProtKB-UniRule"/>
</dbReference>
<dbReference type="Gene3D" id="1.10.1420.10">
    <property type="match status" value="2"/>
</dbReference>
<evidence type="ECO:0000256" key="2">
    <source>
        <dbReference type="ARBA" id="ARBA00021982"/>
    </source>
</evidence>
<dbReference type="InParanoid" id="A0A423Q023"/>
<dbReference type="PROSITE" id="PS00486">
    <property type="entry name" value="DNA_MISMATCH_REPAIR_2"/>
    <property type="match status" value="1"/>
</dbReference>
<dbReference type="SUPFAM" id="SSF48334">
    <property type="entry name" value="DNA repair protein MutS, domain III"/>
    <property type="match status" value="1"/>
</dbReference>
<evidence type="ECO:0000259" key="12">
    <source>
        <dbReference type="PROSITE" id="PS00486"/>
    </source>
</evidence>
<dbReference type="InterPro" id="IPR017261">
    <property type="entry name" value="DNA_mismatch_repair_MutS/MSH"/>
</dbReference>
<dbReference type="PANTHER" id="PTHR11361">
    <property type="entry name" value="DNA MISMATCH REPAIR PROTEIN MUTS FAMILY MEMBER"/>
    <property type="match status" value="1"/>
</dbReference>
<dbReference type="InterPro" id="IPR007696">
    <property type="entry name" value="DNA_mismatch_repair_MutS_core"/>
</dbReference>
<dbReference type="Pfam" id="PF00488">
    <property type="entry name" value="MutS_V"/>
    <property type="match status" value="1"/>
</dbReference>
<dbReference type="FunFam" id="1.10.1420.10:FF:000002">
    <property type="entry name" value="DNA mismatch repair protein MutS"/>
    <property type="match status" value="1"/>
</dbReference>
<dbReference type="InterPro" id="IPR016151">
    <property type="entry name" value="DNA_mismatch_repair_MutS_N"/>
</dbReference>
<evidence type="ECO:0000256" key="4">
    <source>
        <dbReference type="ARBA" id="ARBA00022763"/>
    </source>
</evidence>
<evidence type="ECO:0000313" key="13">
    <source>
        <dbReference type="EMBL" id="ROO31338.1"/>
    </source>
</evidence>